<evidence type="ECO:0000313" key="9">
    <source>
        <dbReference type="EMBL" id="ACU75519.1"/>
    </source>
</evidence>
<dbReference type="RefSeq" id="WP_015795248.1">
    <property type="nucleotide sequence ID" value="NC_013131.1"/>
</dbReference>
<feature type="transmembrane region" description="Helical" evidence="7">
    <location>
        <begin position="171"/>
        <end position="190"/>
    </location>
</feature>
<feature type="transmembrane region" description="Helical" evidence="7">
    <location>
        <begin position="247"/>
        <end position="268"/>
    </location>
</feature>
<evidence type="ECO:0000256" key="7">
    <source>
        <dbReference type="SAM" id="Phobius"/>
    </source>
</evidence>
<dbReference type="InterPro" id="IPR003342">
    <property type="entry name" value="ArnT-like_N"/>
</dbReference>
<gene>
    <name evidence="9" type="ordered locus">Caci_6673</name>
</gene>
<protein>
    <submittedName>
        <fullName evidence="9">Glycosyl transferase family 39</fullName>
    </submittedName>
</protein>
<dbReference type="InParanoid" id="C7Q026"/>
<evidence type="ECO:0000256" key="5">
    <source>
        <dbReference type="ARBA" id="ARBA00022989"/>
    </source>
</evidence>
<feature type="transmembrane region" description="Helical" evidence="7">
    <location>
        <begin position="308"/>
        <end position="331"/>
    </location>
</feature>
<dbReference type="KEGG" id="cai:Caci_6673"/>
<feature type="domain" description="ArnT-like N-terminal" evidence="8">
    <location>
        <begin position="115"/>
        <end position="236"/>
    </location>
</feature>
<feature type="transmembrane region" description="Helical" evidence="7">
    <location>
        <begin position="143"/>
        <end position="159"/>
    </location>
</feature>
<accession>C7Q026</accession>
<evidence type="ECO:0000256" key="2">
    <source>
        <dbReference type="ARBA" id="ARBA00022676"/>
    </source>
</evidence>
<dbReference type="GO" id="GO:0016020">
    <property type="term" value="C:membrane"/>
    <property type="evidence" value="ECO:0007669"/>
    <property type="project" value="InterPro"/>
</dbReference>
<dbReference type="eggNOG" id="COG1928">
    <property type="taxonomic scope" value="Bacteria"/>
</dbReference>
<dbReference type="Pfam" id="PF02366">
    <property type="entry name" value="PMT"/>
    <property type="match status" value="1"/>
</dbReference>
<keyword evidence="5 7" id="KW-1133">Transmembrane helix</keyword>
<keyword evidence="3 9" id="KW-0808">Transferase</keyword>
<feature type="transmembrane region" description="Helical" evidence="7">
    <location>
        <begin position="115"/>
        <end position="136"/>
    </location>
</feature>
<feature type="transmembrane region" description="Helical" evidence="7">
    <location>
        <begin position="31"/>
        <end position="49"/>
    </location>
</feature>
<keyword evidence="6 7" id="KW-0472">Membrane</keyword>
<evidence type="ECO:0000313" key="10">
    <source>
        <dbReference type="Proteomes" id="UP000000851"/>
    </source>
</evidence>
<dbReference type="Proteomes" id="UP000000851">
    <property type="component" value="Chromosome"/>
</dbReference>
<dbReference type="STRING" id="479433.Caci_6673"/>
<feature type="transmembrane region" description="Helical" evidence="7">
    <location>
        <begin position="197"/>
        <end position="213"/>
    </location>
</feature>
<reference evidence="9 10" key="1">
    <citation type="journal article" date="2009" name="Stand. Genomic Sci.">
        <title>Complete genome sequence of Catenulispora acidiphila type strain (ID 139908).</title>
        <authorList>
            <person name="Copeland A."/>
            <person name="Lapidus A."/>
            <person name="Glavina Del Rio T."/>
            <person name="Nolan M."/>
            <person name="Lucas S."/>
            <person name="Chen F."/>
            <person name="Tice H."/>
            <person name="Cheng J.F."/>
            <person name="Bruce D."/>
            <person name="Goodwin L."/>
            <person name="Pitluck S."/>
            <person name="Mikhailova N."/>
            <person name="Pati A."/>
            <person name="Ivanova N."/>
            <person name="Mavromatis K."/>
            <person name="Chen A."/>
            <person name="Palaniappan K."/>
            <person name="Chain P."/>
            <person name="Land M."/>
            <person name="Hauser L."/>
            <person name="Chang Y.J."/>
            <person name="Jeffries C.D."/>
            <person name="Chertkov O."/>
            <person name="Brettin T."/>
            <person name="Detter J.C."/>
            <person name="Han C."/>
            <person name="Ali Z."/>
            <person name="Tindall B.J."/>
            <person name="Goker M."/>
            <person name="Bristow J."/>
            <person name="Eisen J.A."/>
            <person name="Markowitz V."/>
            <person name="Hugenholtz P."/>
            <person name="Kyrpides N.C."/>
            <person name="Klenk H.P."/>
        </authorList>
    </citation>
    <scope>NUCLEOTIDE SEQUENCE [LARGE SCALE GENOMIC DNA]</scope>
    <source>
        <strain evidence="10">DSM 44928 / JCM 14897 / NBRC 102108 / NRRL B-24433 / ID139908</strain>
    </source>
</reference>
<comment type="subcellular location">
    <subcellularLocation>
        <location evidence="1">Endomembrane system</location>
        <topology evidence="1">Multi-pass membrane protein</topology>
    </subcellularLocation>
</comment>
<dbReference type="AlphaFoldDB" id="C7Q026"/>
<dbReference type="HOGENOM" id="CLU_501257_0_0_11"/>
<feature type="transmembrane region" description="Helical" evidence="7">
    <location>
        <begin position="338"/>
        <end position="361"/>
    </location>
</feature>
<evidence type="ECO:0000259" key="8">
    <source>
        <dbReference type="Pfam" id="PF02366"/>
    </source>
</evidence>
<evidence type="ECO:0000256" key="6">
    <source>
        <dbReference type="ARBA" id="ARBA00023136"/>
    </source>
</evidence>
<feature type="transmembrane region" description="Helical" evidence="7">
    <location>
        <begin position="367"/>
        <end position="387"/>
    </location>
</feature>
<keyword evidence="10" id="KW-1185">Reference proteome</keyword>
<dbReference type="GO" id="GO:0012505">
    <property type="term" value="C:endomembrane system"/>
    <property type="evidence" value="ECO:0007669"/>
    <property type="project" value="UniProtKB-SubCell"/>
</dbReference>
<organism evidence="9 10">
    <name type="scientific">Catenulispora acidiphila (strain DSM 44928 / JCM 14897 / NBRC 102108 / NRRL B-24433 / ID139908)</name>
    <dbReference type="NCBI Taxonomy" id="479433"/>
    <lineage>
        <taxon>Bacteria</taxon>
        <taxon>Bacillati</taxon>
        <taxon>Actinomycetota</taxon>
        <taxon>Actinomycetes</taxon>
        <taxon>Catenulisporales</taxon>
        <taxon>Catenulisporaceae</taxon>
        <taxon>Catenulispora</taxon>
    </lineage>
</organism>
<sequence length="543" mass="57254">MGAAIERERAADQVDLPRQSRLAGWEPGDKLFWFAGVLLGAWALFQSFFKIGTAPILADEPVYVAAGRRYLHGEAGSPPRFTGQLELPDNFEHPPLTKYLFGLAQMFVGAPEDLTAARCVSATATVLAALVAGVWIGRIAGRWTGLLAAGLLAVLPQPAGGSDGRFGRFAMLDPLAMLFMVVSVVLAWEWSRRSGRSAWVFAVWTGGAVALAAGAKENGWLGAVGPVALILAGAVRSRAGSLIRARIAQVAVAVVIAVAGFAALYLPISNPVTAIRYLFDFQSTHSSDGHLVGFAGRVTDRPPWWANLWFAGHAYGSVLTCFIVIAALCAVALRRDALVGWCSASLAAPFVFHCFVAHVALGFYWVLWTPMVLVLAALGACEVIRAVTARLTRFQRPVAAGVAMAVLVIPVVESVDGSVVTARIRPAGVQVLPAVMARHGLSGPIVSTGVGEWAYSYYLPSVKVAPRFDASAPADTIVIAKPQCRDPLDPAVRALVAVNEASGTVRQVYSDAAITVYAAVGTLSAPTASQVADQPVSKATDDC</sequence>
<dbReference type="GO" id="GO:0000030">
    <property type="term" value="F:mannosyltransferase activity"/>
    <property type="evidence" value="ECO:0007669"/>
    <property type="project" value="InterPro"/>
</dbReference>
<keyword evidence="2" id="KW-0328">Glycosyltransferase</keyword>
<evidence type="ECO:0000256" key="4">
    <source>
        <dbReference type="ARBA" id="ARBA00022692"/>
    </source>
</evidence>
<feature type="transmembrane region" description="Helical" evidence="7">
    <location>
        <begin position="219"/>
        <end position="235"/>
    </location>
</feature>
<keyword evidence="4 7" id="KW-0812">Transmembrane</keyword>
<proteinExistence type="predicted"/>
<evidence type="ECO:0000256" key="1">
    <source>
        <dbReference type="ARBA" id="ARBA00004127"/>
    </source>
</evidence>
<name>C7Q026_CATAD</name>
<dbReference type="EMBL" id="CP001700">
    <property type="protein sequence ID" value="ACU75519.1"/>
    <property type="molecule type" value="Genomic_DNA"/>
</dbReference>
<dbReference type="GO" id="GO:0006493">
    <property type="term" value="P:protein O-linked glycosylation"/>
    <property type="evidence" value="ECO:0007669"/>
    <property type="project" value="InterPro"/>
</dbReference>
<evidence type="ECO:0000256" key="3">
    <source>
        <dbReference type="ARBA" id="ARBA00022679"/>
    </source>
</evidence>